<feature type="compositionally biased region" description="Polar residues" evidence="2">
    <location>
        <begin position="1"/>
        <end position="23"/>
    </location>
</feature>
<evidence type="ECO:0000313" key="4">
    <source>
        <dbReference type="EMBL" id="PFX31957.1"/>
    </source>
</evidence>
<organism evidence="4 5">
    <name type="scientific">Stylophora pistillata</name>
    <name type="common">Smooth cauliflower coral</name>
    <dbReference type="NCBI Taxonomy" id="50429"/>
    <lineage>
        <taxon>Eukaryota</taxon>
        <taxon>Metazoa</taxon>
        <taxon>Cnidaria</taxon>
        <taxon>Anthozoa</taxon>
        <taxon>Hexacorallia</taxon>
        <taxon>Scleractinia</taxon>
        <taxon>Astrocoeniina</taxon>
        <taxon>Pocilloporidae</taxon>
        <taxon>Stylophora</taxon>
    </lineage>
</organism>
<evidence type="ECO:0000313" key="5">
    <source>
        <dbReference type="Proteomes" id="UP000225706"/>
    </source>
</evidence>
<keyword evidence="1" id="KW-0175">Coiled coil</keyword>
<keyword evidence="5" id="KW-1185">Reference proteome</keyword>
<comment type="caution">
    <text evidence="4">The sequence shown here is derived from an EMBL/GenBank/DDBJ whole genome shotgun (WGS) entry which is preliminary data.</text>
</comment>
<accession>A0A2B4STZ5</accession>
<keyword evidence="3" id="KW-0472">Membrane</keyword>
<feature type="region of interest" description="Disordered" evidence="2">
    <location>
        <begin position="43"/>
        <end position="81"/>
    </location>
</feature>
<evidence type="ECO:0000256" key="1">
    <source>
        <dbReference type="SAM" id="Coils"/>
    </source>
</evidence>
<sequence length="470" mass="53009">MDTSNCRQNYVRPQSHESSSQFSRDGEVHHNLAYDHDYEDVNNFRAESKEPACNGPRWKKNDLYESKGPLKQPVGLNTGSSMDTPNWQHFLRSNQFSRDGEVHRNPAYDHDYEDPRGVKTESKEPACQGSRKKDNDLYEPTGPLKQRVRQITECSDDFSTASMCSASGFPTWKKDSCLSKLILFLILAFSVAALVLGVKDNALKSFVTEHESQVEVLREQVNKTATRVATVNGVWVKMRNSHDAFEKKLDSEFKQLNESVEKLNSKDTKISSSVNELRQNQILTKRMSERLAINVTNIESSVQELKKTNSNISTRAASLERGYTLMNNLMKSLQAIDTAQNASQQQLHSLHKRLRASLAAVNVSLNNKIKRLDAISDKQQGVNLSLCEHKYFEGTPASASYSGGESKNLVTLPQDKQVMGVTCATDKARFYSLEVKGNRDFICKCKDLSTAFPSSYKSIRCDMHVWLCPI</sequence>
<feature type="transmembrane region" description="Helical" evidence="3">
    <location>
        <begin position="181"/>
        <end position="198"/>
    </location>
</feature>
<keyword evidence="3" id="KW-0812">Transmembrane</keyword>
<gene>
    <name evidence="4" type="ORF">AWC38_SpisGene3209</name>
</gene>
<dbReference type="AlphaFoldDB" id="A0A2B4STZ5"/>
<dbReference type="OrthoDB" id="5966104at2759"/>
<dbReference type="Proteomes" id="UP000225706">
    <property type="component" value="Unassembled WGS sequence"/>
</dbReference>
<evidence type="ECO:0000256" key="3">
    <source>
        <dbReference type="SAM" id="Phobius"/>
    </source>
</evidence>
<reference evidence="5" key="1">
    <citation type="journal article" date="2017" name="bioRxiv">
        <title>Comparative analysis of the genomes of Stylophora pistillata and Acropora digitifera provides evidence for extensive differences between species of corals.</title>
        <authorList>
            <person name="Voolstra C.R."/>
            <person name="Li Y."/>
            <person name="Liew Y.J."/>
            <person name="Baumgarten S."/>
            <person name="Zoccola D."/>
            <person name="Flot J.-F."/>
            <person name="Tambutte S."/>
            <person name="Allemand D."/>
            <person name="Aranda M."/>
        </authorList>
    </citation>
    <scope>NUCLEOTIDE SEQUENCE [LARGE SCALE GENOMIC DNA]</scope>
</reference>
<evidence type="ECO:0000256" key="2">
    <source>
        <dbReference type="SAM" id="MobiDB-lite"/>
    </source>
</evidence>
<protein>
    <submittedName>
        <fullName evidence="4">Uncharacterized protein</fullName>
    </submittedName>
</protein>
<proteinExistence type="predicted"/>
<feature type="region of interest" description="Disordered" evidence="2">
    <location>
        <begin position="107"/>
        <end position="141"/>
    </location>
</feature>
<dbReference type="EMBL" id="LSMT01000029">
    <property type="protein sequence ID" value="PFX31957.1"/>
    <property type="molecule type" value="Genomic_DNA"/>
</dbReference>
<feature type="region of interest" description="Disordered" evidence="2">
    <location>
        <begin position="1"/>
        <end position="28"/>
    </location>
</feature>
<name>A0A2B4STZ5_STYPI</name>
<feature type="compositionally biased region" description="Basic and acidic residues" evidence="2">
    <location>
        <begin position="107"/>
        <end position="124"/>
    </location>
</feature>
<keyword evidence="3" id="KW-1133">Transmembrane helix</keyword>
<feature type="coiled-coil region" evidence="1">
    <location>
        <begin position="207"/>
        <end position="266"/>
    </location>
</feature>